<sequence length="103" mass="12219">MFSVPEDQADDMDHYLNYNWLPLRWEESSDHGLEKYQSMSPPTATFWGIEYIMLILTFNSMKSTDPNYRVFHQDKDAFLSKCLEALSFDKSMLNDLKWHMVSP</sequence>
<dbReference type="AlphaFoldDB" id="A0A8H5HBT1"/>
<dbReference type="EMBL" id="JAACJN010000064">
    <property type="protein sequence ID" value="KAF5380305.1"/>
    <property type="molecule type" value="Genomic_DNA"/>
</dbReference>
<organism evidence="1 2">
    <name type="scientific">Collybiopsis confluens</name>
    <dbReference type="NCBI Taxonomy" id="2823264"/>
    <lineage>
        <taxon>Eukaryota</taxon>
        <taxon>Fungi</taxon>
        <taxon>Dikarya</taxon>
        <taxon>Basidiomycota</taxon>
        <taxon>Agaricomycotina</taxon>
        <taxon>Agaricomycetes</taxon>
        <taxon>Agaricomycetidae</taxon>
        <taxon>Agaricales</taxon>
        <taxon>Marasmiineae</taxon>
        <taxon>Omphalotaceae</taxon>
        <taxon>Collybiopsis</taxon>
    </lineage>
</organism>
<name>A0A8H5HBT1_9AGAR</name>
<protein>
    <submittedName>
        <fullName evidence="1">Uncharacterized protein</fullName>
    </submittedName>
</protein>
<accession>A0A8H5HBT1</accession>
<proteinExistence type="predicted"/>
<keyword evidence="2" id="KW-1185">Reference proteome</keyword>
<gene>
    <name evidence="1" type="ORF">D9757_007933</name>
</gene>
<evidence type="ECO:0000313" key="2">
    <source>
        <dbReference type="Proteomes" id="UP000518752"/>
    </source>
</evidence>
<dbReference type="Proteomes" id="UP000518752">
    <property type="component" value="Unassembled WGS sequence"/>
</dbReference>
<comment type="caution">
    <text evidence="1">The sequence shown here is derived from an EMBL/GenBank/DDBJ whole genome shotgun (WGS) entry which is preliminary data.</text>
</comment>
<evidence type="ECO:0000313" key="1">
    <source>
        <dbReference type="EMBL" id="KAF5380305.1"/>
    </source>
</evidence>
<dbReference type="OrthoDB" id="2821064at2759"/>
<reference evidence="1 2" key="1">
    <citation type="journal article" date="2020" name="ISME J.">
        <title>Uncovering the hidden diversity of litter-decomposition mechanisms in mushroom-forming fungi.</title>
        <authorList>
            <person name="Floudas D."/>
            <person name="Bentzer J."/>
            <person name="Ahren D."/>
            <person name="Johansson T."/>
            <person name="Persson P."/>
            <person name="Tunlid A."/>
        </authorList>
    </citation>
    <scope>NUCLEOTIDE SEQUENCE [LARGE SCALE GENOMIC DNA]</scope>
    <source>
        <strain evidence="1 2">CBS 406.79</strain>
    </source>
</reference>